<feature type="transmembrane region" description="Helical" evidence="1">
    <location>
        <begin position="147"/>
        <end position="167"/>
    </location>
</feature>
<protein>
    <submittedName>
        <fullName evidence="2">Uncharacterized protein</fullName>
    </submittedName>
</protein>
<dbReference type="Proteomes" id="UP001633002">
    <property type="component" value="Unassembled WGS sequence"/>
</dbReference>
<keyword evidence="1" id="KW-0812">Transmembrane</keyword>
<organism evidence="2 3">
    <name type="scientific">Riccia sorocarpa</name>
    <dbReference type="NCBI Taxonomy" id="122646"/>
    <lineage>
        <taxon>Eukaryota</taxon>
        <taxon>Viridiplantae</taxon>
        <taxon>Streptophyta</taxon>
        <taxon>Embryophyta</taxon>
        <taxon>Marchantiophyta</taxon>
        <taxon>Marchantiopsida</taxon>
        <taxon>Marchantiidae</taxon>
        <taxon>Marchantiales</taxon>
        <taxon>Ricciaceae</taxon>
        <taxon>Riccia</taxon>
    </lineage>
</organism>
<dbReference type="EMBL" id="JBJQOH010000003">
    <property type="protein sequence ID" value="KAL3691483.1"/>
    <property type="molecule type" value="Genomic_DNA"/>
</dbReference>
<dbReference type="PANTHER" id="PTHR28026:SF9">
    <property type="entry name" value="2-HYDROXY-PALMITIC ACID DIOXYGENASE MPO1"/>
    <property type="match status" value="1"/>
</dbReference>
<evidence type="ECO:0000256" key="1">
    <source>
        <dbReference type="SAM" id="Phobius"/>
    </source>
</evidence>
<accession>A0ABD3HJA7</accession>
<feature type="transmembrane region" description="Helical" evidence="1">
    <location>
        <begin position="213"/>
        <end position="232"/>
    </location>
</feature>
<feature type="transmembrane region" description="Helical" evidence="1">
    <location>
        <begin position="187"/>
        <end position="206"/>
    </location>
</feature>
<reference evidence="2 3" key="1">
    <citation type="submission" date="2024-09" db="EMBL/GenBank/DDBJ databases">
        <title>Chromosome-scale assembly of Riccia sorocarpa.</title>
        <authorList>
            <person name="Paukszto L."/>
        </authorList>
    </citation>
    <scope>NUCLEOTIDE SEQUENCE [LARGE SCALE GENOMIC DNA]</scope>
    <source>
        <strain evidence="2">LP-2024</strain>
        <tissue evidence="2">Aerial parts of the thallus</tissue>
    </source>
</reference>
<sequence>MDLKSTEWSAFSPFLPRRSDEFYSVPARIQNAPGSVRTGWLRRAERHSTNPILSGTRLRKREEVEVGSRRVNSVKRVKEEWDCGGEIAGTGEQRTVVSTDEEDEEDEKGGYLEEAKGAPLIGSMADLLNLEKQFAFYGAYHSNKFNILIHMFFVWPIFFTNGILWAYTPAIIPVPLPAGTLPFQQYMVLNVNFLIFSFYALYYVAFDRKAGSLGAALCLALWIASQALAQAWPWSTAWKFVLLAQITCWTGQVLGHVVFEGRAPALTDNFAQAMLMAPFFVLFEFLQAFFGYEPYPGFNKNVGKKIEENIAAWKARKAKKAA</sequence>
<evidence type="ECO:0000313" key="3">
    <source>
        <dbReference type="Proteomes" id="UP001633002"/>
    </source>
</evidence>
<dbReference type="AlphaFoldDB" id="A0ABD3HJA7"/>
<dbReference type="Pfam" id="PF06127">
    <property type="entry name" value="Mpo1-like"/>
    <property type="match status" value="1"/>
</dbReference>
<dbReference type="InterPro" id="IPR009305">
    <property type="entry name" value="Mpo1-like"/>
</dbReference>
<keyword evidence="3" id="KW-1185">Reference proteome</keyword>
<proteinExistence type="predicted"/>
<comment type="caution">
    <text evidence="2">The sequence shown here is derived from an EMBL/GenBank/DDBJ whole genome shotgun (WGS) entry which is preliminary data.</text>
</comment>
<name>A0ABD3HJA7_9MARC</name>
<dbReference type="PANTHER" id="PTHR28026">
    <property type="entry name" value="DUF962 DOMAIN PROTEIN (AFU_ORTHOLOGUE AFUA_8G05310)"/>
    <property type="match status" value="1"/>
</dbReference>
<evidence type="ECO:0000313" key="2">
    <source>
        <dbReference type="EMBL" id="KAL3691483.1"/>
    </source>
</evidence>
<gene>
    <name evidence="2" type="ORF">R1sor_005134</name>
</gene>
<keyword evidence="1" id="KW-0472">Membrane</keyword>
<keyword evidence="1" id="KW-1133">Transmembrane helix</keyword>
<feature type="transmembrane region" description="Helical" evidence="1">
    <location>
        <begin position="271"/>
        <end position="290"/>
    </location>
</feature>